<name>A0A0F9U800_9ZZZZ</name>
<reference evidence="1" key="1">
    <citation type="journal article" date="2015" name="Nature">
        <title>Complex archaea that bridge the gap between prokaryotes and eukaryotes.</title>
        <authorList>
            <person name="Spang A."/>
            <person name="Saw J.H."/>
            <person name="Jorgensen S.L."/>
            <person name="Zaremba-Niedzwiedzka K."/>
            <person name="Martijn J."/>
            <person name="Lind A.E."/>
            <person name="van Eijk R."/>
            <person name="Schleper C."/>
            <person name="Guy L."/>
            <person name="Ettema T.J."/>
        </authorList>
    </citation>
    <scope>NUCLEOTIDE SEQUENCE</scope>
</reference>
<comment type="caution">
    <text evidence="1">The sequence shown here is derived from an EMBL/GenBank/DDBJ whole genome shotgun (WGS) entry which is preliminary data.</text>
</comment>
<evidence type="ECO:0000313" key="1">
    <source>
        <dbReference type="EMBL" id="KKN57381.1"/>
    </source>
</evidence>
<sequence length="400" mass="43292">MTNKELIEKATITTAALANAGKLNPKQADRFIDFVIDETSMRNVVRVERFRNEQALIEKIGVGNRVAVPKAEAVDPNLRRGVTTSKITLQPSEIMVPFEIGDIFKEHNIEGDKIEERIIQMMARQLANNLEELYWGGLTNGPAALETDLIEGGSTTLFVKDSYLALFQGWLALAEGGNVVDAQNATIAQSVFGQAKRAMPNKFLKNVAAMRWFLSFDHEQAYREGLSNRGTGLGDAAVNGADAPRPFGIPMMPVSLLPSEPQFSEDVVMNTDGTTASQLSFSPITGQVVINQALGKNPEAQFVAGAGNDYTVDLANGTITRLGGGTIGSGATVKVTYKTGGRMLLTDPKNLILAIGRDIRIERDRNIFRGANEFAITVKAQAQIEELTALTLVKNIAVPS</sequence>
<protein>
    <recommendedName>
        <fullName evidence="2">Major capsid protein</fullName>
    </recommendedName>
</protein>
<proteinExistence type="predicted"/>
<dbReference type="EMBL" id="LAZR01000806">
    <property type="protein sequence ID" value="KKN57381.1"/>
    <property type="molecule type" value="Genomic_DNA"/>
</dbReference>
<dbReference type="AlphaFoldDB" id="A0A0F9U800"/>
<evidence type="ECO:0008006" key="2">
    <source>
        <dbReference type="Google" id="ProtNLM"/>
    </source>
</evidence>
<accession>A0A0F9U800</accession>
<organism evidence="1">
    <name type="scientific">marine sediment metagenome</name>
    <dbReference type="NCBI Taxonomy" id="412755"/>
    <lineage>
        <taxon>unclassified sequences</taxon>
        <taxon>metagenomes</taxon>
        <taxon>ecological metagenomes</taxon>
    </lineage>
</organism>
<gene>
    <name evidence="1" type="ORF">LCGC14_0562870</name>
</gene>